<dbReference type="InterPro" id="IPR050179">
    <property type="entry name" value="Trans_hexapeptide_repeat"/>
</dbReference>
<proteinExistence type="inferred from homology"/>
<dbReference type="Pfam" id="PF14602">
    <property type="entry name" value="Hexapep_2"/>
    <property type="match status" value="1"/>
</dbReference>
<evidence type="ECO:0000256" key="4">
    <source>
        <dbReference type="ARBA" id="ARBA00023315"/>
    </source>
</evidence>
<dbReference type="PROSITE" id="PS00101">
    <property type="entry name" value="HEXAPEP_TRANSFERASES"/>
    <property type="match status" value="1"/>
</dbReference>
<evidence type="ECO:0000256" key="2">
    <source>
        <dbReference type="ARBA" id="ARBA00022679"/>
    </source>
</evidence>
<organism evidence="7 8">
    <name type="scientific">Tropicimonas isoalkanivorans</name>
    <dbReference type="NCBI Taxonomy" id="441112"/>
    <lineage>
        <taxon>Bacteria</taxon>
        <taxon>Pseudomonadati</taxon>
        <taxon>Pseudomonadota</taxon>
        <taxon>Alphaproteobacteria</taxon>
        <taxon>Rhodobacterales</taxon>
        <taxon>Roseobacteraceae</taxon>
        <taxon>Tropicimonas</taxon>
    </lineage>
</organism>
<dbReference type="InterPro" id="IPR011004">
    <property type="entry name" value="Trimer_LpxA-like_sf"/>
</dbReference>
<dbReference type="NCBIfam" id="TIGR03570">
    <property type="entry name" value="NeuD_NnaD"/>
    <property type="match status" value="1"/>
</dbReference>
<dbReference type="InterPro" id="IPR020019">
    <property type="entry name" value="AcTrfase_PglD-like"/>
</dbReference>
<sequence length="207" mass="21260">MANPDLVAVGMCGNLLEIWEALEASYRITAILDDNPALQGTAFEGVPIRPMAEATAFPDARFLFLIGSERTFRIRHEIVARLGLPASRFATVVHPSAAVSRFATLGHGVGIYAGAVVTSNAVIGEHVLILPQTVVHHDVTIGACSLVGSGCILAGGVQVGERCYIGSGSRIRPGITVGGGSLVGMGAVVTRDVAPGSVVAGVPARPV</sequence>
<name>A0A1I1LLQ0_9RHOB</name>
<dbReference type="PANTHER" id="PTHR43300">
    <property type="entry name" value="ACETYLTRANSFERASE"/>
    <property type="match status" value="1"/>
</dbReference>
<dbReference type="RefSeq" id="WP_093361371.1">
    <property type="nucleotide sequence ID" value="NZ_FOLG01000008.1"/>
</dbReference>
<comment type="similarity">
    <text evidence="1">Belongs to the transferase hexapeptide repeat family.</text>
</comment>
<accession>A0A1I1LLQ0</accession>
<dbReference type="Pfam" id="PF00132">
    <property type="entry name" value="Hexapep"/>
    <property type="match status" value="1"/>
</dbReference>
<dbReference type="AlphaFoldDB" id="A0A1I1LLQ0"/>
<keyword evidence="3" id="KW-0677">Repeat</keyword>
<reference evidence="7 8" key="1">
    <citation type="submission" date="2016-10" db="EMBL/GenBank/DDBJ databases">
        <authorList>
            <person name="de Groot N.N."/>
        </authorList>
    </citation>
    <scope>NUCLEOTIDE SEQUENCE [LARGE SCALE GENOMIC DNA]</scope>
    <source>
        <strain evidence="7 8">DSM 19548</strain>
    </source>
</reference>
<dbReference type="InterPro" id="IPR018357">
    <property type="entry name" value="Hexapep_transf_CS"/>
</dbReference>
<dbReference type="SUPFAM" id="SSF51161">
    <property type="entry name" value="Trimeric LpxA-like enzymes"/>
    <property type="match status" value="1"/>
</dbReference>
<evidence type="ECO:0000256" key="3">
    <source>
        <dbReference type="ARBA" id="ARBA00022737"/>
    </source>
</evidence>
<feature type="active site" description="Proton acceptor" evidence="5">
    <location>
        <position position="137"/>
    </location>
</feature>
<evidence type="ECO:0000313" key="8">
    <source>
        <dbReference type="Proteomes" id="UP000198728"/>
    </source>
</evidence>
<dbReference type="EMBL" id="FOLG01000008">
    <property type="protein sequence ID" value="SFC73876.1"/>
    <property type="molecule type" value="Genomic_DNA"/>
</dbReference>
<dbReference type="CDD" id="cd03360">
    <property type="entry name" value="LbH_AT_putative"/>
    <property type="match status" value="1"/>
</dbReference>
<dbReference type="STRING" id="441112.SAMN04488094_108184"/>
<evidence type="ECO:0000313" key="7">
    <source>
        <dbReference type="EMBL" id="SFC73876.1"/>
    </source>
</evidence>
<protein>
    <submittedName>
        <fullName evidence="7">Sugar O-acyltransferase, sialic acid O-acetyltransferase NeuD family</fullName>
    </submittedName>
</protein>
<keyword evidence="2 7" id="KW-0808">Transferase</keyword>
<gene>
    <name evidence="7" type="ORF">SAMN04488094_108184</name>
</gene>
<evidence type="ECO:0000256" key="1">
    <source>
        <dbReference type="ARBA" id="ARBA00007274"/>
    </source>
</evidence>
<dbReference type="OrthoDB" id="9815592at2"/>
<evidence type="ECO:0000256" key="5">
    <source>
        <dbReference type="PIRSR" id="PIRSR620019-1"/>
    </source>
</evidence>
<keyword evidence="8" id="KW-1185">Reference proteome</keyword>
<evidence type="ECO:0000256" key="6">
    <source>
        <dbReference type="PIRSR" id="PIRSR620019-2"/>
    </source>
</evidence>
<dbReference type="Proteomes" id="UP000198728">
    <property type="component" value="Unassembled WGS sequence"/>
</dbReference>
<dbReference type="GO" id="GO:0016746">
    <property type="term" value="F:acyltransferase activity"/>
    <property type="evidence" value="ECO:0007669"/>
    <property type="project" value="UniProtKB-KW"/>
</dbReference>
<feature type="binding site" evidence="6">
    <location>
        <position position="67"/>
    </location>
    <ligand>
        <name>substrate</name>
    </ligand>
</feature>
<dbReference type="Gene3D" id="2.160.10.10">
    <property type="entry name" value="Hexapeptide repeat proteins"/>
    <property type="match status" value="2"/>
</dbReference>
<keyword evidence="4 7" id="KW-0012">Acyltransferase</keyword>
<feature type="site" description="Increases basicity of active site His" evidence="5">
    <location>
        <position position="138"/>
    </location>
</feature>
<dbReference type="PANTHER" id="PTHR43300:SF7">
    <property type="entry name" value="UDP-N-ACETYLBACILLOSAMINE N-ACETYLTRANSFERASE"/>
    <property type="match status" value="1"/>
</dbReference>
<dbReference type="InterPro" id="IPR001451">
    <property type="entry name" value="Hexapep"/>
</dbReference>